<evidence type="ECO:0008006" key="5">
    <source>
        <dbReference type="Google" id="ProtNLM"/>
    </source>
</evidence>
<dbReference type="CDD" id="cd07012">
    <property type="entry name" value="PBP2_Bug_TTT"/>
    <property type="match status" value="1"/>
</dbReference>
<dbReference type="InterPro" id="IPR005064">
    <property type="entry name" value="BUG"/>
</dbReference>
<dbReference type="SUPFAM" id="SSF53850">
    <property type="entry name" value="Periplasmic binding protein-like II"/>
    <property type="match status" value="1"/>
</dbReference>
<dbReference type="EMBL" id="CP021112">
    <property type="protein sequence ID" value="ARP99484.1"/>
    <property type="molecule type" value="Genomic_DNA"/>
</dbReference>
<dbReference type="PANTHER" id="PTHR42928:SF5">
    <property type="entry name" value="BLR1237 PROTEIN"/>
    <property type="match status" value="1"/>
</dbReference>
<gene>
    <name evidence="3" type="ORF">CAK95_10605</name>
</gene>
<accession>A0A1W6ZRV1</accession>
<dbReference type="Pfam" id="PF03401">
    <property type="entry name" value="TctC"/>
    <property type="match status" value="1"/>
</dbReference>
<evidence type="ECO:0000256" key="1">
    <source>
        <dbReference type="ARBA" id="ARBA00006987"/>
    </source>
</evidence>
<protein>
    <recommendedName>
        <fullName evidence="5">LacI family transcriptional regulator</fullName>
    </recommendedName>
</protein>
<evidence type="ECO:0000256" key="2">
    <source>
        <dbReference type="SAM" id="SignalP"/>
    </source>
</evidence>
<evidence type="ECO:0000313" key="3">
    <source>
        <dbReference type="EMBL" id="ARP99484.1"/>
    </source>
</evidence>
<organism evidence="3 4">
    <name type="scientific">Pseudorhodoplanes sinuspersici</name>
    <dbReference type="NCBI Taxonomy" id="1235591"/>
    <lineage>
        <taxon>Bacteria</taxon>
        <taxon>Pseudomonadati</taxon>
        <taxon>Pseudomonadota</taxon>
        <taxon>Alphaproteobacteria</taxon>
        <taxon>Hyphomicrobiales</taxon>
        <taxon>Pseudorhodoplanes</taxon>
    </lineage>
</organism>
<feature type="chain" id="PRO_5013048977" description="LacI family transcriptional regulator" evidence="2">
    <location>
        <begin position="30"/>
        <end position="329"/>
    </location>
</feature>
<keyword evidence="4" id="KW-1185">Reference proteome</keyword>
<dbReference type="Gene3D" id="3.40.190.10">
    <property type="entry name" value="Periplasmic binding protein-like II"/>
    <property type="match status" value="1"/>
</dbReference>
<dbReference type="Proteomes" id="UP000194137">
    <property type="component" value="Chromosome"/>
</dbReference>
<keyword evidence="2" id="KW-0732">Signal</keyword>
<proteinExistence type="inferred from homology"/>
<dbReference type="InterPro" id="IPR042100">
    <property type="entry name" value="Bug_dom1"/>
</dbReference>
<dbReference type="STRING" id="1235591.CAK95_10605"/>
<dbReference type="Gene3D" id="3.40.190.150">
    <property type="entry name" value="Bordetella uptake gene, domain 1"/>
    <property type="match status" value="1"/>
</dbReference>
<sequence>MNFIQKGLIMIRTIALSFAALCFATAAQAQSFPQRPVTIVSPYQAGGTSDIIARILAQKLSERWGQSVVIENRPGANGGIGVNQVVRADPDGHTLLAVASSALTLNPIFYKNLSYNVERDLAPITRTGLVANVLVVNPSVEAKDIKSLVALAKSKPGELIYASQGTGSNGHLIAEQFRLRAGIDMRHVPYRGSAPAVQDLLGGRVQLMFDNLPSALPQIQSGNLRAIAVTTAERSSLLPDVPTIAESGYPGFDAPAWFAVLTSKAVPAPIRAELEKAIVEALKSPDTREKMKAAGVEVAAAGAEELARRIENETRNWRDVVTKAGIEIQ</sequence>
<reference evidence="3 4" key="1">
    <citation type="submission" date="2017-05" db="EMBL/GenBank/DDBJ databases">
        <title>Full genome sequence of Pseudorhodoplanes sinuspersici.</title>
        <authorList>
            <person name="Dastgheib S.M.M."/>
            <person name="Shavandi M."/>
            <person name="Tirandaz H."/>
        </authorList>
    </citation>
    <scope>NUCLEOTIDE SEQUENCE [LARGE SCALE GENOMIC DNA]</scope>
    <source>
        <strain evidence="3 4">RIPI110</strain>
    </source>
</reference>
<feature type="signal peptide" evidence="2">
    <location>
        <begin position="1"/>
        <end position="29"/>
    </location>
</feature>
<comment type="similarity">
    <text evidence="1">Belongs to the UPF0065 (bug) family.</text>
</comment>
<dbReference type="AlphaFoldDB" id="A0A1W6ZRV1"/>
<evidence type="ECO:0000313" key="4">
    <source>
        <dbReference type="Proteomes" id="UP000194137"/>
    </source>
</evidence>
<dbReference type="PIRSF" id="PIRSF017082">
    <property type="entry name" value="YflP"/>
    <property type="match status" value="1"/>
</dbReference>
<dbReference type="KEGG" id="psin:CAK95_10605"/>
<name>A0A1W6ZRV1_9HYPH</name>
<dbReference type="PANTHER" id="PTHR42928">
    <property type="entry name" value="TRICARBOXYLATE-BINDING PROTEIN"/>
    <property type="match status" value="1"/>
</dbReference>